<evidence type="ECO:0000256" key="1">
    <source>
        <dbReference type="SAM" id="Phobius"/>
    </source>
</evidence>
<proteinExistence type="predicted"/>
<reference evidence="3 4" key="1">
    <citation type="submission" date="2020-09" db="EMBL/GenBank/DDBJ databases">
        <title>Echinicola sp. CAU 1574 isolated from sand of Sido Beach.</title>
        <authorList>
            <person name="Kim W."/>
        </authorList>
    </citation>
    <scope>NUCLEOTIDE SEQUENCE [LARGE SCALE GENOMIC DNA]</scope>
    <source>
        <strain evidence="3 4">CAU 1574</strain>
    </source>
</reference>
<dbReference type="EMBL" id="JACYTQ010000005">
    <property type="protein sequence ID" value="MBD8490138.1"/>
    <property type="molecule type" value="Genomic_DNA"/>
</dbReference>
<dbReference type="PANTHER" id="PTHR37461:SF1">
    <property type="entry name" value="ANTI-SIGMA-K FACTOR RSKA"/>
    <property type="match status" value="1"/>
</dbReference>
<sequence length="273" mass="30096">MDIQSYIASGKLELFVLGELSEREREEVLQLSKQYPEIRKELDEIEEAMFAFDNSSGMSPSGEVKDKIFDSLSAELDSPAGTFERTSIASTKEVALKPWKSFAVAASLVAVLAIGSAVYFAVKFYDVEERFTALLQERNILVEELDVNQANFEHVDRQLETLLTGNYQRVPMKGESFEIQKDARVDVFWDKGTEKVFVSVNQLADLGGDKDYQLWAIGDDGPVGIGIVKPGEKLTLQQMELASSAGAFAITIEPKGGSQSPTLENLVVIGEVV</sequence>
<keyword evidence="1" id="KW-0472">Membrane</keyword>
<keyword evidence="1" id="KW-0812">Transmembrane</keyword>
<keyword evidence="4" id="KW-1185">Reference proteome</keyword>
<dbReference type="Pfam" id="PF10099">
    <property type="entry name" value="RskA_C"/>
    <property type="match status" value="1"/>
</dbReference>
<dbReference type="PANTHER" id="PTHR37461">
    <property type="entry name" value="ANTI-SIGMA-K FACTOR RSKA"/>
    <property type="match status" value="1"/>
</dbReference>
<organism evidence="3 4">
    <name type="scientific">Echinicola arenosa</name>
    <dbReference type="NCBI Taxonomy" id="2774144"/>
    <lineage>
        <taxon>Bacteria</taxon>
        <taxon>Pseudomonadati</taxon>
        <taxon>Bacteroidota</taxon>
        <taxon>Cytophagia</taxon>
        <taxon>Cytophagales</taxon>
        <taxon>Cyclobacteriaceae</taxon>
        <taxon>Echinicola</taxon>
    </lineage>
</organism>
<dbReference type="InterPro" id="IPR051474">
    <property type="entry name" value="Anti-sigma-K/W_factor"/>
</dbReference>
<evidence type="ECO:0000259" key="2">
    <source>
        <dbReference type="Pfam" id="PF10099"/>
    </source>
</evidence>
<gene>
    <name evidence="3" type="ORF">IFO69_15385</name>
</gene>
<keyword evidence="1" id="KW-1133">Transmembrane helix</keyword>
<dbReference type="RefSeq" id="WP_192011015.1">
    <property type="nucleotide sequence ID" value="NZ_JACYTQ010000005.1"/>
</dbReference>
<protein>
    <submittedName>
        <fullName evidence="3">Anti-sigma factor</fullName>
    </submittedName>
</protein>
<dbReference type="InterPro" id="IPR018764">
    <property type="entry name" value="RskA_C"/>
</dbReference>
<dbReference type="Proteomes" id="UP000647133">
    <property type="component" value="Unassembled WGS sequence"/>
</dbReference>
<feature type="domain" description="Anti-sigma K factor RskA C-terminal" evidence="2">
    <location>
        <begin position="103"/>
        <end position="262"/>
    </location>
</feature>
<evidence type="ECO:0000313" key="4">
    <source>
        <dbReference type="Proteomes" id="UP000647133"/>
    </source>
</evidence>
<feature type="transmembrane region" description="Helical" evidence="1">
    <location>
        <begin position="102"/>
        <end position="122"/>
    </location>
</feature>
<name>A0ABR9AMV3_9BACT</name>
<comment type="caution">
    <text evidence="3">The sequence shown here is derived from an EMBL/GenBank/DDBJ whole genome shotgun (WGS) entry which is preliminary data.</text>
</comment>
<evidence type="ECO:0000313" key="3">
    <source>
        <dbReference type="EMBL" id="MBD8490138.1"/>
    </source>
</evidence>
<accession>A0ABR9AMV3</accession>